<dbReference type="InterPro" id="IPR007379">
    <property type="entry name" value="Tim44-like_dom"/>
</dbReference>
<proteinExistence type="predicted"/>
<evidence type="ECO:0000313" key="2">
    <source>
        <dbReference type="EMBL" id="KFG90497.1"/>
    </source>
</evidence>
<reference evidence="2" key="1">
    <citation type="submission" date="2014-08" db="EMBL/GenBank/DDBJ databases">
        <title>Draft genome sequences of Sphingobium herbicidovorans.</title>
        <authorList>
            <person name="Gan H.M."/>
            <person name="Gan H.Y."/>
            <person name="Savka M.A."/>
        </authorList>
    </citation>
    <scope>NUCLEOTIDE SEQUENCE [LARGE SCALE GENOMIC DNA]</scope>
    <source>
        <strain evidence="2">NBRC 16415</strain>
    </source>
</reference>
<dbReference type="Proteomes" id="UP000024284">
    <property type="component" value="Unassembled WGS sequence"/>
</dbReference>
<dbReference type="eggNOG" id="COG4395">
    <property type="taxonomic scope" value="Bacteria"/>
</dbReference>
<dbReference type="Gene3D" id="3.10.450.240">
    <property type="match status" value="1"/>
</dbReference>
<dbReference type="InterPro" id="IPR016985">
    <property type="entry name" value="UCP031890_Tim44-rel"/>
</dbReference>
<dbReference type="EMBL" id="JFZA02000012">
    <property type="protein sequence ID" value="KFG90497.1"/>
    <property type="molecule type" value="Genomic_DNA"/>
</dbReference>
<dbReference type="OrthoDB" id="9798618at2"/>
<accession>A0A086PAS9</accession>
<dbReference type="PIRSF" id="PIRSF031890">
    <property type="entry name" value="UCP031890_transporter_Tim44"/>
    <property type="match status" value="1"/>
</dbReference>
<evidence type="ECO:0000259" key="1">
    <source>
        <dbReference type="SMART" id="SM00978"/>
    </source>
</evidence>
<dbReference type="AlphaFoldDB" id="A0A086PAS9"/>
<dbReference type="SMART" id="SM00978">
    <property type="entry name" value="Tim44"/>
    <property type="match status" value="1"/>
</dbReference>
<feature type="domain" description="Tim44-like" evidence="1">
    <location>
        <begin position="70"/>
        <end position="216"/>
    </location>
</feature>
<keyword evidence="3" id="KW-1185">Reference proteome</keyword>
<evidence type="ECO:0000313" key="3">
    <source>
        <dbReference type="Proteomes" id="UP000024284"/>
    </source>
</evidence>
<protein>
    <submittedName>
        <fullName evidence="2">Import inner membrane translocase subunit Tim44</fullName>
    </submittedName>
</protein>
<name>A0A086PAS9_SPHHM</name>
<dbReference type="STRING" id="76947.GCA_002080435_01286"/>
<dbReference type="RefSeq" id="WP_037464651.1">
    <property type="nucleotide sequence ID" value="NZ_BCZD01000005.1"/>
</dbReference>
<dbReference type="InterPro" id="IPR032710">
    <property type="entry name" value="NTF2-like_dom_sf"/>
</dbReference>
<dbReference type="SUPFAM" id="SSF54427">
    <property type="entry name" value="NTF2-like"/>
    <property type="match status" value="1"/>
</dbReference>
<dbReference type="PANTHER" id="PTHR41542">
    <property type="entry name" value="BLL5807 PROTEIN"/>
    <property type="match status" value="1"/>
</dbReference>
<comment type="caution">
    <text evidence="2">The sequence shown here is derived from an EMBL/GenBank/DDBJ whole genome shotgun (WGS) entry which is preliminary data.</text>
</comment>
<dbReference type="NCBIfam" id="NF033779">
    <property type="entry name" value="Tim44_TimA_adap"/>
    <property type="match status" value="1"/>
</dbReference>
<dbReference type="Pfam" id="PF04280">
    <property type="entry name" value="Tim44"/>
    <property type="match status" value="1"/>
</dbReference>
<sequence>MYVIVILALIAGFLALRLYSVLGKRTGHEQEPALRPAEDRAKVTVLHPRPVTDMPGDSVRLADGLIASGGEAGVRALIAADRSFDVPQFVEGAKSAYKMVLEAFWRGDRAELEWLCDADVLASFEEAIAQREAAGHVLDNRLVRIEKAQIVDASVNGRIAEVSLRFEADIAAVTRDHDGNVVAGSLTDAVGTNDIWTFTRDLRSTDPNWKLSETDEAA</sequence>
<dbReference type="PATRIC" id="fig|1219045.3.peg.1737"/>
<organism evidence="2 3">
    <name type="scientific">Sphingobium herbicidovorans (strain ATCC 700291 / DSM 11019 / CCUG 56400 / KCTC 2939 / LMG 18315 / NBRC 16415 / MH)</name>
    <name type="common">Sphingomonas herbicidovorans</name>
    <dbReference type="NCBI Taxonomy" id="1219045"/>
    <lineage>
        <taxon>Bacteria</taxon>
        <taxon>Pseudomonadati</taxon>
        <taxon>Pseudomonadota</taxon>
        <taxon>Alphaproteobacteria</taxon>
        <taxon>Sphingomonadales</taxon>
        <taxon>Sphingomonadaceae</taxon>
        <taxon>Sphingobium</taxon>
    </lineage>
</organism>
<dbReference type="PANTHER" id="PTHR41542:SF1">
    <property type="entry name" value="BLL5807 PROTEIN"/>
    <property type="match status" value="1"/>
</dbReference>
<gene>
    <name evidence="2" type="ORF">BV98_001701</name>
</gene>